<protein>
    <submittedName>
        <fullName evidence="2">NAD(P)-dependent oxidoreductase</fullName>
    </submittedName>
</protein>
<dbReference type="RefSeq" id="WP_343792128.1">
    <property type="nucleotide sequence ID" value="NZ_BAAAGA010000002.1"/>
</dbReference>
<proteinExistence type="predicted"/>
<evidence type="ECO:0000313" key="3">
    <source>
        <dbReference type="Proteomes" id="UP001501352"/>
    </source>
</evidence>
<comment type="caution">
    <text evidence="2">The sequence shown here is derived from an EMBL/GenBank/DDBJ whole genome shotgun (WGS) entry which is preliminary data.</text>
</comment>
<dbReference type="PANTHER" id="PTHR48079">
    <property type="entry name" value="PROTEIN YEEZ"/>
    <property type="match status" value="1"/>
</dbReference>
<organism evidence="2 3">
    <name type="scientific">Brevundimonas kwangchunensis</name>
    <dbReference type="NCBI Taxonomy" id="322163"/>
    <lineage>
        <taxon>Bacteria</taxon>
        <taxon>Pseudomonadati</taxon>
        <taxon>Pseudomonadota</taxon>
        <taxon>Alphaproteobacteria</taxon>
        <taxon>Caulobacterales</taxon>
        <taxon>Caulobacteraceae</taxon>
        <taxon>Brevundimonas</taxon>
    </lineage>
</organism>
<dbReference type="SUPFAM" id="SSF51735">
    <property type="entry name" value="NAD(P)-binding Rossmann-fold domains"/>
    <property type="match status" value="1"/>
</dbReference>
<dbReference type="PANTHER" id="PTHR48079:SF6">
    <property type="entry name" value="NAD(P)-BINDING DOMAIN-CONTAINING PROTEIN-RELATED"/>
    <property type="match status" value="1"/>
</dbReference>
<name>A0ABN1GUA5_9CAUL</name>
<dbReference type="Proteomes" id="UP001501352">
    <property type="component" value="Unassembled WGS sequence"/>
</dbReference>
<keyword evidence="3" id="KW-1185">Reference proteome</keyword>
<evidence type="ECO:0000313" key="2">
    <source>
        <dbReference type="EMBL" id="GAA0619784.1"/>
    </source>
</evidence>
<feature type="domain" description="NAD-dependent epimerase/dehydratase" evidence="1">
    <location>
        <begin position="5"/>
        <end position="228"/>
    </location>
</feature>
<accession>A0ABN1GUA5</accession>
<dbReference type="EMBL" id="BAAAGA010000002">
    <property type="protein sequence ID" value="GAA0619784.1"/>
    <property type="molecule type" value="Genomic_DNA"/>
</dbReference>
<dbReference type="Pfam" id="PF01370">
    <property type="entry name" value="Epimerase"/>
    <property type="match status" value="1"/>
</dbReference>
<dbReference type="InterPro" id="IPR051783">
    <property type="entry name" value="NAD(P)-dependent_oxidoreduct"/>
</dbReference>
<evidence type="ECO:0000259" key="1">
    <source>
        <dbReference type="Pfam" id="PF01370"/>
    </source>
</evidence>
<dbReference type="InterPro" id="IPR001509">
    <property type="entry name" value="Epimerase_deHydtase"/>
</dbReference>
<dbReference type="InterPro" id="IPR036291">
    <property type="entry name" value="NAD(P)-bd_dom_sf"/>
</dbReference>
<sequence>MSRRALVTGATGGLGLAVVAALIVAGYTVRASGRQPAALRRLKSMGAEVFAGDLMDQTDAACADIDVVFHAAALSSPWGPDADFERANVELTRRLLASAQTAGADGFIFVSSPSVYARWRDQTGITEATPWPDKPLNAYARTKGEAERIVRAADRPGFRTVSMRPRAIVGPDDAVLLPRILRLVKKGRFPLFRRGEALVELTDRRDAARALLLADQHRERAGGHAVNITSGRPLPIATLVERLSQTLGVEVKIVPVPLPVGQVLSVISEGVSRLLPGRPEPVLTPYTLSTLAWSQAFDLSGAKALIDYEPEFDAVETAMEVAPKLAARA</sequence>
<dbReference type="Gene3D" id="3.40.50.720">
    <property type="entry name" value="NAD(P)-binding Rossmann-like Domain"/>
    <property type="match status" value="1"/>
</dbReference>
<reference evidence="2 3" key="1">
    <citation type="journal article" date="2019" name="Int. J. Syst. Evol. Microbiol.">
        <title>The Global Catalogue of Microorganisms (GCM) 10K type strain sequencing project: providing services to taxonomists for standard genome sequencing and annotation.</title>
        <authorList>
            <consortium name="The Broad Institute Genomics Platform"/>
            <consortium name="The Broad Institute Genome Sequencing Center for Infectious Disease"/>
            <person name="Wu L."/>
            <person name="Ma J."/>
        </authorList>
    </citation>
    <scope>NUCLEOTIDE SEQUENCE [LARGE SCALE GENOMIC DNA]</scope>
    <source>
        <strain evidence="2 3">JCM 12928</strain>
    </source>
</reference>
<gene>
    <name evidence="2" type="ORF">GCM10009422_14220</name>
</gene>